<dbReference type="EMBL" id="KN847479">
    <property type="protein sequence ID" value="KIX03455.1"/>
    <property type="molecule type" value="Genomic_DNA"/>
</dbReference>
<name>A0A0D2J3C9_9EURO</name>
<evidence type="ECO:0000256" key="3">
    <source>
        <dbReference type="SAM" id="MobiDB-lite"/>
    </source>
</evidence>
<feature type="region of interest" description="Disordered" evidence="3">
    <location>
        <begin position="703"/>
        <end position="736"/>
    </location>
</feature>
<dbReference type="RefSeq" id="XP_013270591.1">
    <property type="nucleotide sequence ID" value="XM_013415137.1"/>
</dbReference>
<feature type="compositionally biased region" description="Polar residues" evidence="3">
    <location>
        <begin position="1297"/>
        <end position="1316"/>
    </location>
</feature>
<evidence type="ECO:0000313" key="6">
    <source>
        <dbReference type="EMBL" id="KIX03455.1"/>
    </source>
</evidence>
<dbReference type="PROSITE" id="PS50212">
    <property type="entry name" value="RASGEF_NTER"/>
    <property type="match status" value="1"/>
</dbReference>
<feature type="compositionally biased region" description="Polar residues" evidence="3">
    <location>
        <begin position="1410"/>
        <end position="1422"/>
    </location>
</feature>
<dbReference type="PANTHER" id="PTHR23113">
    <property type="entry name" value="GUANINE NUCLEOTIDE EXCHANGE FACTOR"/>
    <property type="match status" value="1"/>
</dbReference>
<dbReference type="InterPro" id="IPR036964">
    <property type="entry name" value="RASGEF_cat_dom_sf"/>
</dbReference>
<dbReference type="InterPro" id="IPR008937">
    <property type="entry name" value="Ras-like_GEF"/>
</dbReference>
<feature type="compositionally biased region" description="Basic and acidic residues" evidence="3">
    <location>
        <begin position="662"/>
        <end position="673"/>
    </location>
</feature>
<dbReference type="Gene3D" id="1.20.870.10">
    <property type="entry name" value="Son of sevenless (SoS) protein Chain: S domain 1"/>
    <property type="match status" value="1"/>
</dbReference>
<evidence type="ECO:0008006" key="8">
    <source>
        <dbReference type="Google" id="ProtNLM"/>
    </source>
</evidence>
<feature type="domain" description="Ras-GEF" evidence="4">
    <location>
        <begin position="1440"/>
        <end position="1683"/>
    </location>
</feature>
<dbReference type="SUPFAM" id="SSF48366">
    <property type="entry name" value="Ras GEF"/>
    <property type="match status" value="1"/>
</dbReference>
<keyword evidence="1 2" id="KW-0344">Guanine-nucleotide releasing factor</keyword>
<dbReference type="GO" id="GO:0005085">
    <property type="term" value="F:guanyl-nucleotide exchange factor activity"/>
    <property type="evidence" value="ECO:0007669"/>
    <property type="project" value="UniProtKB-KW"/>
</dbReference>
<dbReference type="Proteomes" id="UP000053617">
    <property type="component" value="Unassembled WGS sequence"/>
</dbReference>
<dbReference type="SMART" id="SM00229">
    <property type="entry name" value="RasGEFN"/>
    <property type="match status" value="1"/>
</dbReference>
<dbReference type="Pfam" id="PF00618">
    <property type="entry name" value="RasGEF_N"/>
    <property type="match status" value="1"/>
</dbReference>
<evidence type="ECO:0000259" key="5">
    <source>
        <dbReference type="PROSITE" id="PS50212"/>
    </source>
</evidence>
<dbReference type="PANTHER" id="PTHR23113:SF363">
    <property type="entry name" value="PROTEIN SON OF SEVENLESS"/>
    <property type="match status" value="1"/>
</dbReference>
<dbReference type="CDD" id="cd06224">
    <property type="entry name" value="REM"/>
    <property type="match status" value="1"/>
</dbReference>
<feature type="region of interest" description="Disordered" evidence="3">
    <location>
        <begin position="232"/>
        <end position="252"/>
    </location>
</feature>
<dbReference type="OrthoDB" id="426293at2759"/>
<feature type="region of interest" description="Disordered" evidence="3">
    <location>
        <begin position="1137"/>
        <end position="1317"/>
    </location>
</feature>
<feature type="compositionally biased region" description="Polar residues" evidence="3">
    <location>
        <begin position="34"/>
        <end position="44"/>
    </location>
</feature>
<dbReference type="PROSITE" id="PS50009">
    <property type="entry name" value="RASGEF_CAT"/>
    <property type="match status" value="1"/>
</dbReference>
<dbReference type="SMART" id="SM00147">
    <property type="entry name" value="RasGEF"/>
    <property type="match status" value="1"/>
</dbReference>
<proteinExistence type="predicted"/>
<dbReference type="InterPro" id="IPR001895">
    <property type="entry name" value="RASGEF_cat_dom"/>
</dbReference>
<evidence type="ECO:0000259" key="4">
    <source>
        <dbReference type="PROSITE" id="PS50009"/>
    </source>
</evidence>
<dbReference type="Pfam" id="PF00617">
    <property type="entry name" value="RasGEF"/>
    <property type="match status" value="1"/>
</dbReference>
<dbReference type="GO" id="GO:0005886">
    <property type="term" value="C:plasma membrane"/>
    <property type="evidence" value="ECO:0007669"/>
    <property type="project" value="TreeGrafter"/>
</dbReference>
<evidence type="ECO:0000313" key="7">
    <source>
        <dbReference type="Proteomes" id="UP000053617"/>
    </source>
</evidence>
<dbReference type="GO" id="GO:0007265">
    <property type="term" value="P:Ras protein signal transduction"/>
    <property type="evidence" value="ECO:0007669"/>
    <property type="project" value="TreeGrafter"/>
</dbReference>
<dbReference type="GeneID" id="25295078"/>
<feature type="compositionally biased region" description="Polar residues" evidence="3">
    <location>
        <begin position="950"/>
        <end position="965"/>
    </location>
</feature>
<feature type="region of interest" description="Disordered" evidence="3">
    <location>
        <begin position="644"/>
        <end position="678"/>
    </location>
</feature>
<gene>
    <name evidence="6" type="ORF">Z518_07007</name>
</gene>
<feature type="compositionally biased region" description="Basic residues" evidence="3">
    <location>
        <begin position="69"/>
        <end position="80"/>
    </location>
</feature>
<keyword evidence="7" id="KW-1185">Reference proteome</keyword>
<reference evidence="6 7" key="1">
    <citation type="submission" date="2015-01" db="EMBL/GenBank/DDBJ databases">
        <title>The Genome Sequence of Rhinocladiella mackenzie CBS 650.93.</title>
        <authorList>
            <consortium name="The Broad Institute Genomics Platform"/>
            <person name="Cuomo C."/>
            <person name="de Hoog S."/>
            <person name="Gorbushina A."/>
            <person name="Stielow B."/>
            <person name="Teixiera M."/>
            <person name="Abouelleil A."/>
            <person name="Chapman S.B."/>
            <person name="Priest M."/>
            <person name="Young S.K."/>
            <person name="Wortman J."/>
            <person name="Nusbaum C."/>
            <person name="Birren B."/>
        </authorList>
    </citation>
    <scope>NUCLEOTIDE SEQUENCE [LARGE SCALE GENOMIC DNA]</scope>
    <source>
        <strain evidence="6 7">CBS 650.93</strain>
    </source>
</reference>
<protein>
    <recommendedName>
        <fullName evidence="8">Guanine nucleotide exchange factor</fullName>
    </recommendedName>
</protein>
<dbReference type="InterPro" id="IPR000651">
    <property type="entry name" value="Ras-like_Gua-exchang_fac_N"/>
</dbReference>
<evidence type="ECO:0000256" key="2">
    <source>
        <dbReference type="PROSITE-ProRule" id="PRU00168"/>
    </source>
</evidence>
<evidence type="ECO:0000256" key="1">
    <source>
        <dbReference type="ARBA" id="ARBA00022658"/>
    </source>
</evidence>
<dbReference type="VEuPathDB" id="FungiDB:Z518_07007"/>
<dbReference type="Gene3D" id="1.10.840.10">
    <property type="entry name" value="Ras guanine-nucleotide exchange factors catalytic domain"/>
    <property type="match status" value="1"/>
</dbReference>
<feature type="region of interest" description="Disordered" evidence="3">
    <location>
        <begin position="875"/>
        <end position="1040"/>
    </location>
</feature>
<feature type="region of interest" description="Disordered" evidence="3">
    <location>
        <begin position="1381"/>
        <end position="1423"/>
    </location>
</feature>
<accession>A0A0D2J3C9</accession>
<dbReference type="STRING" id="1442369.A0A0D2J3C9"/>
<feature type="domain" description="N-terminal Ras-GEF" evidence="5">
    <location>
        <begin position="378"/>
        <end position="502"/>
    </location>
</feature>
<feature type="region of interest" description="Disordered" evidence="3">
    <location>
        <begin position="524"/>
        <end position="559"/>
    </location>
</feature>
<organism evidence="6 7">
    <name type="scientific">Rhinocladiella mackenziei CBS 650.93</name>
    <dbReference type="NCBI Taxonomy" id="1442369"/>
    <lineage>
        <taxon>Eukaryota</taxon>
        <taxon>Fungi</taxon>
        <taxon>Dikarya</taxon>
        <taxon>Ascomycota</taxon>
        <taxon>Pezizomycotina</taxon>
        <taxon>Eurotiomycetes</taxon>
        <taxon>Chaetothyriomycetidae</taxon>
        <taxon>Chaetothyriales</taxon>
        <taxon>Herpotrichiellaceae</taxon>
        <taxon>Rhinocladiella</taxon>
    </lineage>
</organism>
<feature type="compositionally biased region" description="Basic and acidic residues" evidence="3">
    <location>
        <begin position="535"/>
        <end position="548"/>
    </location>
</feature>
<dbReference type="InterPro" id="IPR023578">
    <property type="entry name" value="Ras_GEF_dom_sf"/>
</dbReference>
<feature type="compositionally biased region" description="Low complexity" evidence="3">
    <location>
        <begin position="968"/>
        <end position="980"/>
    </location>
</feature>
<sequence>MVSESTLSSRVSLISLDPALASHITGTTRGTTIPATSQNGSSPRKATKTPETDMSRRHIRNNSAPSTSGKKRSNSLRRAKNSTEVLRQRSAKSSKKAQPLETVPDTREGRNFTVGNVGTGGVLYLTPSAHQSPHSHPPGMLSPAPLNTPITAPALLGNGDPVVPAHVKASSNPSISSHAGSTSTKRFIRASNRRVAVPNHGRSQSFSTLEEHRQSLTASKSRTLKIVINRPDTARPPTTWESPPERPTPLLPTLEVPIPHYRIGTFRFSSQGTPMLRNSSYTHGSVTPSDVTPAPATMQADQYFGAAPPASSVKASEKLEAAPMAQAGDRPDVKTRVITASKSTSTTASTMTNPVQPEVFDELTAMYDDPSIVRYCQNVREITAATPARIIAQISSDSFMDYELVSDFFLTFRLYMSAYSVLDLLLARLRWAIGRLEEDGRIIRVRAFAALRHWILNYFMDDFFVDRRLRVRFCAEINKLYADVKASPDNGFSDLKLLKDLKRCWNGRCSLCWDPDDFELDGDQEEDIKPGGVVDSERTPKPPVDARHVQARPETPQTEVLRGTSHSWFEADPGVNNHPQSAASDKAADSLLSDGSVQANSCFPPKVLLLPTADTDVYSKGPHPVSVQSRRKNAPANLHVVTQPTLAPKPLGHRKGAGSIDSNREPTPRKTDAESPSVVAEDGNIIRGLLYSPSAPFVQIMSSDPNSTPSWDRNETGVMRGGSRREHGTHSTQPVGRNIFGSLRKVLGNKHGQVDMTLLSVSQSAQDVPIRGQKSQLPLNISKSHDELRPKAGPAMTRKGEIRIDLLCAAVCQNYETKFPTKHRITYGAFFATHPPLQPATGAEGEMKTPRLVSDTTAQSGSILIVDDTGLDLPSMSGALPAPENGVSGQQAGLGPLLTVPNGHSTAPADRNGSIDAVRTQRSSNVLGNELGVPSAPGSNDSSEHVADGPTQSERQPEDQTATRSATDRPQSPTTTSSRTVQDDNKSLDVPQPVGNAAPAEEPSPLTGPVGAQEEDKASRPNSDTKLPAHTLRRRPGGNLRRVENVQDLDHAIHRVSIDTVSAGSDSPHESLFIMKTETANRSASPDVPPPNKPVSMINTHSSQHLRPSFEAAVAGFSAIPDDEDGGLEATLMKLEGRYEKKSPPMDQHPLDTTGKRRSLPDLSSGSARELKEPVQPASLAGPATRPIDNGVRETVNEVGSEMSDDGIASEQAKNVDAEPSPARRSSIYGLPTESIADSEDSEGSLPLLKRETAHESAAGPPPPVNRTPEAPAVAPGYLPQDPPQLFHLPKGPPPSGNKNRNSPPRPSTANDSTRSFLLDEDENLSDLSSEISVDIINYSGVAGRSISPMLAAPGTAISGLEIPAHPLTYASVVNLNIPEASPPQRVSDPVPQTNGDNYAKVRPRPDSRQPAQFQESSSSQPLGRLPAGPAHIPFVLACDSQVLAQQMTLVEKSALCEVEWSDLVEMRWDNKSAEVLDWVDCLTNGSIRGIDLVITRFNLVVKWALSEIVLTQDIQERARVITKYIHVAAHARRLHNYATMLQLTIALTSTDCTRLSKTWSIVSAPDKSLLKHMDALVQPIRNFHDLRLEMESADLSDGCIPFIGLYVHDLTYNAQKPPYIPTGQGAEPLVNFERYRTAAIIVKGLLRLIDASSRYNFEAIPGVIERCLWLAALGDDRIRSASRALEN</sequence>
<feature type="region of interest" description="Disordered" evidence="3">
    <location>
        <begin position="25"/>
        <end position="114"/>
    </location>
</feature>
<dbReference type="HOGENOM" id="CLU_001471_0_0_1"/>